<evidence type="ECO:0000256" key="4">
    <source>
        <dbReference type="ARBA" id="ARBA00022679"/>
    </source>
</evidence>
<organism evidence="12 13">
    <name type="scientific">Peribacillus frigoritolerans</name>
    <dbReference type="NCBI Taxonomy" id="450367"/>
    <lineage>
        <taxon>Bacteria</taxon>
        <taxon>Bacillati</taxon>
        <taxon>Bacillota</taxon>
        <taxon>Bacilli</taxon>
        <taxon>Bacillales</taxon>
        <taxon>Bacillaceae</taxon>
        <taxon>Peribacillus</taxon>
    </lineage>
</organism>
<evidence type="ECO:0000256" key="1">
    <source>
        <dbReference type="ARBA" id="ARBA00000085"/>
    </source>
</evidence>
<evidence type="ECO:0000256" key="3">
    <source>
        <dbReference type="ARBA" id="ARBA00022553"/>
    </source>
</evidence>
<evidence type="ECO:0000256" key="9">
    <source>
        <dbReference type="PROSITE-ProRule" id="PRU00169"/>
    </source>
</evidence>
<keyword evidence="4" id="KW-0808">Transferase</keyword>
<dbReference type="GO" id="GO:0005524">
    <property type="term" value="F:ATP binding"/>
    <property type="evidence" value="ECO:0007669"/>
    <property type="project" value="UniProtKB-KW"/>
</dbReference>
<evidence type="ECO:0000313" key="12">
    <source>
        <dbReference type="EMBL" id="MDM5284750.1"/>
    </source>
</evidence>
<dbReference type="AlphaFoldDB" id="A0AAJ1QNF1"/>
<feature type="domain" description="Histidine kinase" evidence="10">
    <location>
        <begin position="9"/>
        <end position="72"/>
    </location>
</feature>
<dbReference type="CDD" id="cd17574">
    <property type="entry name" value="REC_OmpR"/>
    <property type="match status" value="1"/>
</dbReference>
<gene>
    <name evidence="12" type="ORF">QUF85_15785</name>
</gene>
<dbReference type="InterPro" id="IPR003594">
    <property type="entry name" value="HATPase_dom"/>
</dbReference>
<keyword evidence="3 9" id="KW-0597">Phosphoprotein</keyword>
<dbReference type="Gene3D" id="3.40.50.2300">
    <property type="match status" value="1"/>
</dbReference>
<dbReference type="Pfam" id="PF00072">
    <property type="entry name" value="Response_reg"/>
    <property type="match status" value="1"/>
</dbReference>
<evidence type="ECO:0000256" key="7">
    <source>
        <dbReference type="ARBA" id="ARBA00022840"/>
    </source>
</evidence>
<dbReference type="PANTHER" id="PTHR43547">
    <property type="entry name" value="TWO-COMPONENT HISTIDINE KINASE"/>
    <property type="match status" value="1"/>
</dbReference>
<dbReference type="PANTHER" id="PTHR43547:SF2">
    <property type="entry name" value="HYBRID SIGNAL TRANSDUCTION HISTIDINE KINASE C"/>
    <property type="match status" value="1"/>
</dbReference>
<proteinExistence type="predicted"/>
<dbReference type="PROSITE" id="PS50110">
    <property type="entry name" value="RESPONSE_REGULATORY"/>
    <property type="match status" value="1"/>
</dbReference>
<dbReference type="InterPro" id="IPR036890">
    <property type="entry name" value="HATPase_C_sf"/>
</dbReference>
<dbReference type="RefSeq" id="WP_289350166.1">
    <property type="nucleotide sequence ID" value="NZ_JAUCFI010000003.1"/>
</dbReference>
<accession>A0AAJ1QNF1</accession>
<dbReference type="Pfam" id="PF02518">
    <property type="entry name" value="HATPase_c"/>
    <property type="match status" value="1"/>
</dbReference>
<evidence type="ECO:0000259" key="10">
    <source>
        <dbReference type="PROSITE" id="PS50109"/>
    </source>
</evidence>
<evidence type="ECO:0000256" key="2">
    <source>
        <dbReference type="ARBA" id="ARBA00012438"/>
    </source>
</evidence>
<dbReference type="InterPro" id="IPR011006">
    <property type="entry name" value="CheY-like_superfamily"/>
</dbReference>
<dbReference type="PRINTS" id="PR00344">
    <property type="entry name" value="BCTRLSENSOR"/>
</dbReference>
<evidence type="ECO:0000256" key="5">
    <source>
        <dbReference type="ARBA" id="ARBA00022741"/>
    </source>
</evidence>
<dbReference type="SUPFAM" id="SSF55874">
    <property type="entry name" value="ATPase domain of HSP90 chaperone/DNA topoisomerase II/histidine kinase"/>
    <property type="match status" value="1"/>
</dbReference>
<keyword evidence="7" id="KW-0067">ATP-binding</keyword>
<dbReference type="Proteomes" id="UP001238973">
    <property type="component" value="Unassembled WGS sequence"/>
</dbReference>
<dbReference type="InterPro" id="IPR005467">
    <property type="entry name" value="His_kinase_dom"/>
</dbReference>
<dbReference type="InterPro" id="IPR004358">
    <property type="entry name" value="Sig_transdc_His_kin-like_C"/>
</dbReference>
<dbReference type="SUPFAM" id="SSF52172">
    <property type="entry name" value="CheY-like"/>
    <property type="match status" value="1"/>
</dbReference>
<keyword evidence="6" id="KW-0418">Kinase</keyword>
<feature type="domain" description="Response regulatory" evidence="11">
    <location>
        <begin position="90"/>
        <end position="205"/>
    </location>
</feature>
<dbReference type="EMBL" id="JAUCFI010000003">
    <property type="protein sequence ID" value="MDM5284750.1"/>
    <property type="molecule type" value="Genomic_DNA"/>
</dbReference>
<keyword evidence="8" id="KW-0902">Two-component regulatory system</keyword>
<comment type="catalytic activity">
    <reaction evidence="1">
        <text>ATP + protein L-histidine = ADP + protein N-phospho-L-histidine.</text>
        <dbReference type="EC" id="2.7.13.3"/>
    </reaction>
</comment>
<sequence>MLVVDTLEDDESLPHLFQKFYRVDNSDRRRIGGTGLGLAIVDEIIKSHGGDVTVVSNYGHGSTFTISLPRVTLKEVGLNNEGQSRKLSHEIMVIEDDINLAELLKYELMDSGFNFSYFKSGRKAFQKLKASPPDAIVLDILLEEGEMDGWAILRELKGSADLNEIPVFVSTALDEREKGISLGAKDYLVKPYKPSQLSKVIMHTLLSNGKQGQILIPQAFHGENKG</sequence>
<protein>
    <recommendedName>
        <fullName evidence="2">histidine kinase</fullName>
        <ecNumber evidence="2">2.7.13.3</ecNumber>
    </recommendedName>
</protein>
<dbReference type="GO" id="GO:0000155">
    <property type="term" value="F:phosphorelay sensor kinase activity"/>
    <property type="evidence" value="ECO:0007669"/>
    <property type="project" value="TreeGrafter"/>
</dbReference>
<comment type="caution">
    <text evidence="12">The sequence shown here is derived from an EMBL/GenBank/DDBJ whole genome shotgun (WGS) entry which is preliminary data.</text>
</comment>
<evidence type="ECO:0000256" key="8">
    <source>
        <dbReference type="ARBA" id="ARBA00023012"/>
    </source>
</evidence>
<dbReference type="EC" id="2.7.13.3" evidence="2"/>
<dbReference type="Gene3D" id="3.30.565.10">
    <property type="entry name" value="Histidine kinase-like ATPase, C-terminal domain"/>
    <property type="match status" value="1"/>
</dbReference>
<name>A0AAJ1QNF1_9BACI</name>
<dbReference type="PROSITE" id="PS50109">
    <property type="entry name" value="HIS_KIN"/>
    <property type="match status" value="1"/>
</dbReference>
<dbReference type="InterPro" id="IPR001789">
    <property type="entry name" value="Sig_transdc_resp-reg_receiver"/>
</dbReference>
<evidence type="ECO:0000313" key="13">
    <source>
        <dbReference type="Proteomes" id="UP001238973"/>
    </source>
</evidence>
<dbReference type="SMART" id="SM00448">
    <property type="entry name" value="REC"/>
    <property type="match status" value="1"/>
</dbReference>
<evidence type="ECO:0000259" key="11">
    <source>
        <dbReference type="PROSITE" id="PS50110"/>
    </source>
</evidence>
<feature type="modified residue" description="4-aspartylphosphate" evidence="9">
    <location>
        <position position="139"/>
    </location>
</feature>
<keyword evidence="5" id="KW-0547">Nucleotide-binding</keyword>
<evidence type="ECO:0000256" key="6">
    <source>
        <dbReference type="ARBA" id="ARBA00022777"/>
    </source>
</evidence>
<reference evidence="12" key="1">
    <citation type="submission" date="2023-06" db="EMBL/GenBank/DDBJ databases">
        <title>Comparative genomics of Bacillaceae isolates and their secondary metabolite potential.</title>
        <authorList>
            <person name="Song L."/>
            <person name="Nielsen L.J."/>
            <person name="Mohite O."/>
            <person name="Xu X."/>
            <person name="Weber T."/>
            <person name="Kovacs A.T."/>
        </authorList>
    </citation>
    <scope>NUCLEOTIDE SEQUENCE</scope>
    <source>
        <strain evidence="12">G1S1</strain>
    </source>
</reference>